<proteinExistence type="predicted"/>
<protein>
    <submittedName>
        <fullName evidence="2">Uncharacterized protein</fullName>
    </submittedName>
</protein>
<evidence type="ECO:0000256" key="1">
    <source>
        <dbReference type="SAM" id="MobiDB-lite"/>
    </source>
</evidence>
<organism evidence="2 3">
    <name type="scientific">Blyttiomyces helicus</name>
    <dbReference type="NCBI Taxonomy" id="388810"/>
    <lineage>
        <taxon>Eukaryota</taxon>
        <taxon>Fungi</taxon>
        <taxon>Fungi incertae sedis</taxon>
        <taxon>Chytridiomycota</taxon>
        <taxon>Chytridiomycota incertae sedis</taxon>
        <taxon>Chytridiomycetes</taxon>
        <taxon>Chytridiomycetes incertae sedis</taxon>
        <taxon>Blyttiomyces</taxon>
    </lineage>
</organism>
<gene>
    <name evidence="2" type="ORF">BDK51DRAFT_32035</name>
</gene>
<feature type="region of interest" description="Disordered" evidence="1">
    <location>
        <begin position="250"/>
        <end position="276"/>
    </location>
</feature>
<feature type="region of interest" description="Disordered" evidence="1">
    <location>
        <begin position="40"/>
        <end position="97"/>
    </location>
</feature>
<reference evidence="3" key="1">
    <citation type="journal article" date="2018" name="Nat. Microbiol.">
        <title>Leveraging single-cell genomics to expand the fungal tree of life.</title>
        <authorList>
            <person name="Ahrendt S.R."/>
            <person name="Quandt C.A."/>
            <person name="Ciobanu D."/>
            <person name="Clum A."/>
            <person name="Salamov A."/>
            <person name="Andreopoulos B."/>
            <person name="Cheng J.F."/>
            <person name="Woyke T."/>
            <person name="Pelin A."/>
            <person name="Henrissat B."/>
            <person name="Reynolds N.K."/>
            <person name="Benny G.L."/>
            <person name="Smith M.E."/>
            <person name="James T.Y."/>
            <person name="Grigoriev I.V."/>
        </authorList>
    </citation>
    <scope>NUCLEOTIDE SEQUENCE [LARGE SCALE GENOMIC DNA]</scope>
</reference>
<evidence type="ECO:0000313" key="2">
    <source>
        <dbReference type="EMBL" id="RKO85951.1"/>
    </source>
</evidence>
<feature type="compositionally biased region" description="Basic and acidic residues" evidence="1">
    <location>
        <begin position="250"/>
        <end position="260"/>
    </location>
</feature>
<keyword evidence="3" id="KW-1185">Reference proteome</keyword>
<dbReference type="AlphaFoldDB" id="A0A4P9W198"/>
<dbReference type="EMBL" id="KZ998596">
    <property type="protein sequence ID" value="RKO85951.1"/>
    <property type="molecule type" value="Genomic_DNA"/>
</dbReference>
<evidence type="ECO:0000313" key="3">
    <source>
        <dbReference type="Proteomes" id="UP000269721"/>
    </source>
</evidence>
<dbReference type="Proteomes" id="UP000269721">
    <property type="component" value="Unassembled WGS sequence"/>
</dbReference>
<accession>A0A4P9W198</accession>
<feature type="compositionally biased region" description="Basic residues" evidence="1">
    <location>
        <begin position="70"/>
        <end position="82"/>
    </location>
</feature>
<sequence>MAVLLCFSWFKTNGKQSLIKTPYTGDYFKNWPKRLKREDPYHWSPGTIQDPSGASPGRGQVASRLSVKASHLRSSPRLRRSPSRSPAKERHKQAKRQSLFASLGERMPTSDFVQPQVPNAGNAGTKKCFHSNGQYVRVPCTIISCMFIPGPMLCLEELVSAHSYAKGEVLASSQDQWGFWDRDGWQRDMRKEQPRERRELGRTKRRRLHRGDCSSSWGLLLGACKCLKAGGNLWQRGGKIWGDATLSEPRRIGGEGHETEGIVTSPRQQPGAEQKGKARMTIAASKVAAAERKSGWCSHQVEELGRKFSLHRRPPPSAAHRGLLNKDNPANVVAACYFRNETGIITVKSLPL</sequence>
<name>A0A4P9W198_9FUNG</name>